<accession>A0A319DN59</accession>
<reference evidence="2 3" key="1">
    <citation type="submission" date="2018-02" db="EMBL/GenBank/DDBJ databases">
        <title>The genomes of Aspergillus section Nigri reveals drivers in fungal speciation.</title>
        <authorList>
            <consortium name="DOE Joint Genome Institute"/>
            <person name="Vesth T.C."/>
            <person name="Nybo J."/>
            <person name="Theobald S."/>
            <person name="Brandl J."/>
            <person name="Frisvad J.C."/>
            <person name="Nielsen K.F."/>
            <person name="Lyhne E.K."/>
            <person name="Kogle M.E."/>
            <person name="Kuo A."/>
            <person name="Riley R."/>
            <person name="Clum A."/>
            <person name="Nolan M."/>
            <person name="Lipzen A."/>
            <person name="Salamov A."/>
            <person name="Henrissat B."/>
            <person name="Wiebenga A."/>
            <person name="De vries R.P."/>
            <person name="Grigoriev I.V."/>
            <person name="Mortensen U.H."/>
            <person name="Andersen M.R."/>
            <person name="Baker S.E."/>
        </authorList>
    </citation>
    <scope>NUCLEOTIDE SEQUENCE [LARGE SCALE GENOMIC DNA]</scope>
    <source>
        <strain evidence="2 3">CBS 707.79</strain>
    </source>
</reference>
<feature type="compositionally biased region" description="Pro residues" evidence="1">
    <location>
        <begin position="69"/>
        <end position="87"/>
    </location>
</feature>
<protein>
    <submittedName>
        <fullName evidence="2">Uncharacterized protein</fullName>
    </submittedName>
</protein>
<feature type="region of interest" description="Disordered" evidence="1">
    <location>
        <begin position="1"/>
        <end position="55"/>
    </location>
</feature>
<evidence type="ECO:0000313" key="3">
    <source>
        <dbReference type="Proteomes" id="UP000247810"/>
    </source>
</evidence>
<feature type="compositionally biased region" description="Basic and acidic residues" evidence="1">
    <location>
        <begin position="14"/>
        <end position="27"/>
    </location>
</feature>
<evidence type="ECO:0000313" key="2">
    <source>
        <dbReference type="EMBL" id="PYH89528.1"/>
    </source>
</evidence>
<organism evidence="2 3">
    <name type="scientific">Aspergillus ellipticus CBS 707.79</name>
    <dbReference type="NCBI Taxonomy" id="1448320"/>
    <lineage>
        <taxon>Eukaryota</taxon>
        <taxon>Fungi</taxon>
        <taxon>Dikarya</taxon>
        <taxon>Ascomycota</taxon>
        <taxon>Pezizomycotina</taxon>
        <taxon>Eurotiomycetes</taxon>
        <taxon>Eurotiomycetidae</taxon>
        <taxon>Eurotiales</taxon>
        <taxon>Aspergillaceae</taxon>
        <taxon>Aspergillus</taxon>
        <taxon>Aspergillus subgen. Circumdati</taxon>
    </lineage>
</organism>
<dbReference type="AlphaFoldDB" id="A0A319DN59"/>
<dbReference type="VEuPathDB" id="FungiDB:BO71DRAFT_105886"/>
<name>A0A319DN59_9EURO</name>
<dbReference type="Proteomes" id="UP000247810">
    <property type="component" value="Unassembled WGS sequence"/>
</dbReference>
<sequence length="87" mass="9522">MGEQQAERRRKKEGTRERQRDNKRESWPKGAAAQKSKILDPSPSSPSSSSSSSSSSLSVITLTLALLPRHPPPSPFFLPPLLPPICT</sequence>
<feature type="compositionally biased region" description="Low complexity" evidence="1">
    <location>
        <begin position="41"/>
        <end position="55"/>
    </location>
</feature>
<gene>
    <name evidence="2" type="ORF">BO71DRAFT_105886</name>
</gene>
<feature type="region of interest" description="Disordered" evidence="1">
    <location>
        <begin position="68"/>
        <end position="87"/>
    </location>
</feature>
<dbReference type="EMBL" id="KZ826025">
    <property type="protein sequence ID" value="PYH89528.1"/>
    <property type="molecule type" value="Genomic_DNA"/>
</dbReference>
<keyword evidence="3" id="KW-1185">Reference proteome</keyword>
<proteinExistence type="predicted"/>
<evidence type="ECO:0000256" key="1">
    <source>
        <dbReference type="SAM" id="MobiDB-lite"/>
    </source>
</evidence>